<dbReference type="PRINTS" id="PR00364">
    <property type="entry name" value="DISEASERSIST"/>
</dbReference>
<sequence>MGRRQEIADVKRLLGAGPLVTLTGPGGVGKTRLAVRVADSARASFGERVVFVGLADLREEKLLASTVAERMGVGDRSTRSPLDRIVDQFREQRVLLVLDNCEHLVEACAVFVDALLAECPHLVVLATSRQSLGVAAERVVPVTPLAVPEPDESADALVNYDAVQLFIERATAVVPSFEIDPENAADVIRLCKALDGLPLAIELAAVRLRSLSVRQLADRLDKRFTLLTRGNRGAPTRHETLRALIDWSYELCDAQERLLWARAAVFSGSFDLDAAEHVCSGDGLDRGAVLDLLDALLDKSILLREEHDGVARYRMLETVRQYGEDKLRAAGDMDTRRARHRDWYRRLTARFADESFGPDQVAWLTLFAAEHANLRGALDCCTTDPEGAAIGLRMFADIREYWLLSGHNTEGRLWANALLEVAAPDAPDRALALVFSGFLALIQGDAAAYAGALDDAIKLADAAGDERSRAYALHIQGYEALMGDESEKAAELFSSAAEHFRVLGDDAGDLWATYNYGLAIGRVGDLDRGRSVLSEAVDRYAARGEVFWRSWAIWSRAAAEYLHGDMEVARRACLDVLRIQRTVDDRVVIAFTLTVLAGCATHQSDPVRAARLLGAASTLWQALGASPANYVAFIEPMQRDIGLVTGAIGPQTAAEEFIAGAAMSFDDTLGYALGDGEPAEPEPAPVANPLTAREMQIAELVAQGMTNREIATQLVIAPARPTRTWSTSAPSSASPTARRSRRGWRRPGAPRRGERFRRAACGMVMKSLARIDSRFRAALASVETEPRGPWCEDSRWLDSSLRWWRPEPPPRPPNRWAATWNTTAAPPVARR</sequence>
<dbReference type="Pfam" id="PF25872">
    <property type="entry name" value="HTH_77"/>
    <property type="match status" value="1"/>
</dbReference>
<dbReference type="SUPFAM" id="SSF52540">
    <property type="entry name" value="P-loop containing nucleoside triphosphate hydrolases"/>
    <property type="match status" value="1"/>
</dbReference>
<keyword evidence="5" id="KW-0067">ATP-binding</keyword>
<dbReference type="Gene3D" id="3.40.50.300">
    <property type="entry name" value="P-loop containing nucleotide triphosphate hydrolases"/>
    <property type="match status" value="1"/>
</dbReference>
<evidence type="ECO:0000259" key="2">
    <source>
        <dbReference type="Pfam" id="PF00196"/>
    </source>
</evidence>
<feature type="compositionally biased region" description="Basic residues" evidence="1">
    <location>
        <begin position="738"/>
        <end position="749"/>
    </location>
</feature>
<dbReference type="InterPro" id="IPR058852">
    <property type="entry name" value="HTH_77"/>
</dbReference>
<keyword evidence="5" id="KW-0547">Nucleotide-binding</keyword>
<dbReference type="SUPFAM" id="SSF48452">
    <property type="entry name" value="TPR-like"/>
    <property type="match status" value="1"/>
</dbReference>
<organism evidence="5 6">
    <name type="scientific">Actinokineospora soli</name>
    <dbReference type="NCBI Taxonomy" id="1048753"/>
    <lineage>
        <taxon>Bacteria</taxon>
        <taxon>Bacillati</taxon>
        <taxon>Actinomycetota</taxon>
        <taxon>Actinomycetes</taxon>
        <taxon>Pseudonocardiales</taxon>
        <taxon>Pseudonocardiaceae</taxon>
        <taxon>Actinokineospora</taxon>
    </lineage>
</organism>
<dbReference type="Proteomes" id="UP001596512">
    <property type="component" value="Unassembled WGS sequence"/>
</dbReference>
<dbReference type="InterPro" id="IPR027417">
    <property type="entry name" value="P-loop_NTPase"/>
</dbReference>
<dbReference type="PRINTS" id="PR00038">
    <property type="entry name" value="HTHLUXR"/>
</dbReference>
<evidence type="ECO:0000259" key="3">
    <source>
        <dbReference type="Pfam" id="PF13401"/>
    </source>
</evidence>
<dbReference type="InterPro" id="IPR000792">
    <property type="entry name" value="Tscrpt_reg_LuxR_C"/>
</dbReference>
<dbReference type="InterPro" id="IPR011990">
    <property type="entry name" value="TPR-like_helical_dom_sf"/>
</dbReference>
<feature type="domain" description="ORC1/DEAH AAA+ ATPase" evidence="3">
    <location>
        <begin position="19"/>
        <end position="130"/>
    </location>
</feature>
<dbReference type="EMBL" id="JBHTEY010000004">
    <property type="protein sequence ID" value="MFC7613546.1"/>
    <property type="molecule type" value="Genomic_DNA"/>
</dbReference>
<gene>
    <name evidence="5" type="ORF">ACFQV2_07945</name>
</gene>
<name>A0ABW2TJ62_9PSEU</name>
<reference evidence="6" key="1">
    <citation type="journal article" date="2019" name="Int. J. Syst. Evol. Microbiol.">
        <title>The Global Catalogue of Microorganisms (GCM) 10K type strain sequencing project: providing services to taxonomists for standard genome sequencing and annotation.</title>
        <authorList>
            <consortium name="The Broad Institute Genomics Platform"/>
            <consortium name="The Broad Institute Genome Sequencing Center for Infectious Disease"/>
            <person name="Wu L."/>
            <person name="Ma J."/>
        </authorList>
    </citation>
    <scope>NUCLEOTIDE SEQUENCE [LARGE SCALE GENOMIC DNA]</scope>
    <source>
        <strain evidence="6">JCM 17695</strain>
    </source>
</reference>
<dbReference type="InterPro" id="IPR036388">
    <property type="entry name" value="WH-like_DNA-bd_sf"/>
</dbReference>
<dbReference type="PANTHER" id="PTHR47691:SF3">
    <property type="entry name" value="HTH-TYPE TRANSCRIPTIONAL REGULATOR RV0890C-RELATED"/>
    <property type="match status" value="1"/>
</dbReference>
<evidence type="ECO:0000256" key="1">
    <source>
        <dbReference type="SAM" id="MobiDB-lite"/>
    </source>
</evidence>
<feature type="region of interest" description="Disordered" evidence="1">
    <location>
        <begin position="721"/>
        <end position="755"/>
    </location>
</feature>
<feature type="domain" description="HTH luxR-type" evidence="2">
    <location>
        <begin position="689"/>
        <end position="718"/>
    </location>
</feature>
<dbReference type="GO" id="GO:0005524">
    <property type="term" value="F:ATP binding"/>
    <property type="evidence" value="ECO:0007669"/>
    <property type="project" value="UniProtKB-KW"/>
</dbReference>
<dbReference type="Pfam" id="PF13401">
    <property type="entry name" value="AAA_22"/>
    <property type="match status" value="1"/>
</dbReference>
<dbReference type="Gene3D" id="1.10.10.10">
    <property type="entry name" value="Winged helix-like DNA-binding domain superfamily/Winged helix DNA-binding domain"/>
    <property type="match status" value="1"/>
</dbReference>
<dbReference type="Gene3D" id="1.25.40.10">
    <property type="entry name" value="Tetratricopeptide repeat domain"/>
    <property type="match status" value="1"/>
</dbReference>
<dbReference type="Pfam" id="PF00196">
    <property type="entry name" value="GerE"/>
    <property type="match status" value="1"/>
</dbReference>
<feature type="region of interest" description="Disordered" evidence="1">
    <location>
        <begin position="811"/>
        <end position="831"/>
    </location>
</feature>
<dbReference type="PANTHER" id="PTHR47691">
    <property type="entry name" value="REGULATOR-RELATED"/>
    <property type="match status" value="1"/>
</dbReference>
<feature type="domain" description="Winged helix-turn-helix" evidence="4">
    <location>
        <begin position="253"/>
        <end position="327"/>
    </location>
</feature>
<evidence type="ECO:0000259" key="4">
    <source>
        <dbReference type="Pfam" id="PF25872"/>
    </source>
</evidence>
<keyword evidence="6" id="KW-1185">Reference proteome</keyword>
<protein>
    <submittedName>
        <fullName evidence="5">ATP-binding protein</fullName>
    </submittedName>
</protein>
<evidence type="ECO:0000313" key="5">
    <source>
        <dbReference type="EMBL" id="MFC7613546.1"/>
    </source>
</evidence>
<feature type="compositionally biased region" description="Low complexity" evidence="1">
    <location>
        <begin position="721"/>
        <end position="737"/>
    </location>
</feature>
<proteinExistence type="predicted"/>
<dbReference type="SUPFAM" id="SSF46894">
    <property type="entry name" value="C-terminal effector domain of the bipartite response regulators"/>
    <property type="match status" value="1"/>
</dbReference>
<evidence type="ECO:0000313" key="6">
    <source>
        <dbReference type="Proteomes" id="UP001596512"/>
    </source>
</evidence>
<dbReference type="InterPro" id="IPR016032">
    <property type="entry name" value="Sig_transdc_resp-reg_C-effctor"/>
</dbReference>
<feature type="compositionally biased region" description="Low complexity" evidence="1">
    <location>
        <begin position="814"/>
        <end position="831"/>
    </location>
</feature>
<comment type="caution">
    <text evidence="5">The sequence shown here is derived from an EMBL/GenBank/DDBJ whole genome shotgun (WGS) entry which is preliminary data.</text>
</comment>
<dbReference type="InterPro" id="IPR049945">
    <property type="entry name" value="AAA_22"/>
</dbReference>
<accession>A0ABW2TJ62</accession>